<evidence type="ECO:0000313" key="4">
    <source>
        <dbReference type="Proteomes" id="UP000008370"/>
    </source>
</evidence>
<dbReference type="AlphaFoldDB" id="K5V602"/>
<dbReference type="HOGENOM" id="CLU_029389_6_1_1"/>
<dbReference type="PANTHER" id="PTHR48104:SF30">
    <property type="entry name" value="METACASPASE-1"/>
    <property type="match status" value="1"/>
</dbReference>
<dbReference type="KEGG" id="pco:PHACADRAFT_206968"/>
<dbReference type="Pfam" id="PF00656">
    <property type="entry name" value="Peptidase_C14"/>
    <property type="match status" value="1"/>
</dbReference>
<evidence type="ECO:0000259" key="2">
    <source>
        <dbReference type="Pfam" id="PF00656"/>
    </source>
</evidence>
<keyword evidence="4" id="KW-1185">Reference proteome</keyword>
<organism evidence="3 4">
    <name type="scientific">Phanerochaete carnosa (strain HHB-10118-sp)</name>
    <name type="common">White-rot fungus</name>
    <name type="synonym">Peniophora carnosa</name>
    <dbReference type="NCBI Taxonomy" id="650164"/>
    <lineage>
        <taxon>Eukaryota</taxon>
        <taxon>Fungi</taxon>
        <taxon>Dikarya</taxon>
        <taxon>Basidiomycota</taxon>
        <taxon>Agaricomycotina</taxon>
        <taxon>Agaricomycetes</taxon>
        <taxon>Polyporales</taxon>
        <taxon>Phanerochaetaceae</taxon>
        <taxon>Phanerochaete</taxon>
    </lineage>
</organism>
<dbReference type="Proteomes" id="UP000008370">
    <property type="component" value="Unassembled WGS sequence"/>
</dbReference>
<dbReference type="GO" id="GO:0006508">
    <property type="term" value="P:proteolysis"/>
    <property type="evidence" value="ECO:0007669"/>
    <property type="project" value="InterPro"/>
</dbReference>
<dbReference type="Gene3D" id="3.40.50.12660">
    <property type="match status" value="1"/>
</dbReference>
<accession>K5V602</accession>
<dbReference type="RefSeq" id="XP_007393458.1">
    <property type="nucleotide sequence ID" value="XM_007393396.1"/>
</dbReference>
<dbReference type="GO" id="GO:0004197">
    <property type="term" value="F:cysteine-type endopeptidase activity"/>
    <property type="evidence" value="ECO:0007669"/>
    <property type="project" value="InterPro"/>
</dbReference>
<dbReference type="EMBL" id="JH930470">
    <property type="protein sequence ID" value="EKM58131.1"/>
    <property type="molecule type" value="Genomic_DNA"/>
</dbReference>
<feature type="domain" description="Peptidase C14 caspase" evidence="2">
    <location>
        <begin position="4"/>
        <end position="249"/>
    </location>
</feature>
<comment type="similarity">
    <text evidence="1">Belongs to the peptidase C14B family.</text>
</comment>
<sequence>MVNRALLVGIRYSALPGHVLESTYQDVERLKWFLTSSVNFRPEDIIELRDDVEPWNPRYPSNANLPGDHLVFHFSGHGSQKPDLNGDEADKMDEAIWPADVTLNEDGDADNVIIDDDIKSILVDNVPDGASLVIILDCCHSGTGAGNYTDPDGQDDGQAHPLPRRKLAFRKLTNMNNWGSGPVVVSWAACPDPKATLSFSRSGGYFLEAFVEAFNENPGVTHQELLHCVRMKMTWSAERYFEEQRPLMTKGRWKHLQKWWRQERPEPMLGVLYNEDGVLCSPVADTFGVGATSWY</sequence>
<protein>
    <recommendedName>
        <fullName evidence="2">Peptidase C14 caspase domain-containing protein</fullName>
    </recommendedName>
</protein>
<dbReference type="InterPro" id="IPR011600">
    <property type="entry name" value="Pept_C14_caspase"/>
</dbReference>
<gene>
    <name evidence="3" type="ORF">PHACADRAFT_206968</name>
</gene>
<dbReference type="OrthoDB" id="3223806at2759"/>
<proteinExistence type="inferred from homology"/>
<reference evidence="3 4" key="1">
    <citation type="journal article" date="2012" name="BMC Genomics">
        <title>Comparative genomics of the white-rot fungi, Phanerochaete carnosa and P. chrysosporium, to elucidate the genetic basis of the distinct wood types they colonize.</title>
        <authorList>
            <person name="Suzuki H."/>
            <person name="MacDonald J."/>
            <person name="Syed K."/>
            <person name="Salamov A."/>
            <person name="Hori C."/>
            <person name="Aerts A."/>
            <person name="Henrissat B."/>
            <person name="Wiebenga A."/>
            <person name="vanKuyk P.A."/>
            <person name="Barry K."/>
            <person name="Lindquist E."/>
            <person name="LaButti K."/>
            <person name="Lapidus A."/>
            <person name="Lucas S."/>
            <person name="Coutinho P."/>
            <person name="Gong Y."/>
            <person name="Samejima M."/>
            <person name="Mahadevan R."/>
            <person name="Abou-Zaid M."/>
            <person name="de Vries R.P."/>
            <person name="Igarashi K."/>
            <person name="Yadav J.S."/>
            <person name="Grigoriev I.V."/>
            <person name="Master E.R."/>
        </authorList>
    </citation>
    <scope>NUCLEOTIDE SEQUENCE [LARGE SCALE GENOMIC DNA]</scope>
    <source>
        <strain evidence="3 4">HHB-10118-sp</strain>
    </source>
</reference>
<dbReference type="PANTHER" id="PTHR48104">
    <property type="entry name" value="METACASPASE-4"/>
    <property type="match status" value="1"/>
</dbReference>
<dbReference type="InterPro" id="IPR050452">
    <property type="entry name" value="Metacaspase"/>
</dbReference>
<dbReference type="GO" id="GO:0005737">
    <property type="term" value="C:cytoplasm"/>
    <property type="evidence" value="ECO:0007669"/>
    <property type="project" value="TreeGrafter"/>
</dbReference>
<dbReference type="GeneID" id="18912565"/>
<evidence type="ECO:0000256" key="1">
    <source>
        <dbReference type="ARBA" id="ARBA00009005"/>
    </source>
</evidence>
<name>K5V602_PHACS</name>
<dbReference type="InParanoid" id="K5V602"/>
<evidence type="ECO:0000313" key="3">
    <source>
        <dbReference type="EMBL" id="EKM58131.1"/>
    </source>
</evidence>